<evidence type="ECO:0000313" key="5">
    <source>
        <dbReference type="Proteomes" id="UP000553776"/>
    </source>
</evidence>
<evidence type="ECO:0000256" key="1">
    <source>
        <dbReference type="ARBA" id="ARBA00009497"/>
    </source>
</evidence>
<dbReference type="PANTHER" id="PTHR42932:SF1">
    <property type="entry name" value="GENERAL STRESS PROTEIN 20U"/>
    <property type="match status" value="1"/>
</dbReference>
<dbReference type="InterPro" id="IPR002177">
    <property type="entry name" value="DPS_DNA-bd"/>
</dbReference>
<feature type="domain" description="Ferritin/DPS" evidence="3">
    <location>
        <begin position="5"/>
        <end position="141"/>
    </location>
</feature>
<dbReference type="PIRSF" id="PIRSF005900">
    <property type="entry name" value="Dps"/>
    <property type="match status" value="1"/>
</dbReference>
<dbReference type="Pfam" id="PF00210">
    <property type="entry name" value="Ferritin"/>
    <property type="match status" value="1"/>
</dbReference>
<dbReference type="GO" id="GO:0008199">
    <property type="term" value="F:ferric iron binding"/>
    <property type="evidence" value="ECO:0007669"/>
    <property type="project" value="InterPro"/>
</dbReference>
<dbReference type="PANTHER" id="PTHR42932">
    <property type="entry name" value="GENERAL STRESS PROTEIN 20U"/>
    <property type="match status" value="1"/>
</dbReference>
<evidence type="ECO:0000313" key="4">
    <source>
        <dbReference type="EMBL" id="MBB6695000.1"/>
    </source>
</evidence>
<dbReference type="PROSITE" id="PS00819">
    <property type="entry name" value="DPS_2"/>
    <property type="match status" value="1"/>
</dbReference>
<evidence type="ECO:0000256" key="2">
    <source>
        <dbReference type="RuleBase" id="RU003875"/>
    </source>
</evidence>
<proteinExistence type="inferred from homology"/>
<dbReference type="InterPro" id="IPR023188">
    <property type="entry name" value="DPS_DNA-bd_CS"/>
</dbReference>
<evidence type="ECO:0000259" key="3">
    <source>
        <dbReference type="Pfam" id="PF00210"/>
    </source>
</evidence>
<keyword evidence="5" id="KW-1185">Reference proteome</keyword>
<dbReference type="RefSeq" id="WP_185139042.1">
    <property type="nucleotide sequence ID" value="NZ_JACJVR010000110.1"/>
</dbReference>
<dbReference type="GO" id="GO:0016722">
    <property type="term" value="F:oxidoreductase activity, acting on metal ions"/>
    <property type="evidence" value="ECO:0007669"/>
    <property type="project" value="InterPro"/>
</dbReference>
<protein>
    <submittedName>
        <fullName evidence="4">DNA starvation/stationary phase protection protein</fullName>
    </submittedName>
</protein>
<comment type="caution">
    <text evidence="4">The sequence shown here is derived from an EMBL/GenBank/DDBJ whole genome shotgun (WGS) entry which is preliminary data.</text>
</comment>
<dbReference type="AlphaFoldDB" id="A0A841UAP5"/>
<dbReference type="EMBL" id="JACJVR010000110">
    <property type="protein sequence ID" value="MBB6695000.1"/>
    <property type="molecule type" value="Genomic_DNA"/>
</dbReference>
<accession>A0A841UAP5</accession>
<dbReference type="InterPro" id="IPR012347">
    <property type="entry name" value="Ferritin-like"/>
</dbReference>
<organism evidence="4 5">
    <name type="scientific">Cohnella xylanilytica</name>
    <dbReference type="NCBI Taxonomy" id="557555"/>
    <lineage>
        <taxon>Bacteria</taxon>
        <taxon>Bacillati</taxon>
        <taxon>Bacillota</taxon>
        <taxon>Bacilli</taxon>
        <taxon>Bacillales</taxon>
        <taxon>Paenibacillaceae</taxon>
        <taxon>Cohnella</taxon>
    </lineage>
</organism>
<comment type="similarity">
    <text evidence="1 2">Belongs to the Dps family.</text>
</comment>
<dbReference type="Proteomes" id="UP000553776">
    <property type="component" value="Unassembled WGS sequence"/>
</dbReference>
<dbReference type="InterPro" id="IPR008331">
    <property type="entry name" value="Ferritin_DPS_dom"/>
</dbReference>
<dbReference type="SUPFAM" id="SSF47240">
    <property type="entry name" value="Ferritin-like"/>
    <property type="match status" value="1"/>
</dbReference>
<dbReference type="PROSITE" id="PS00818">
    <property type="entry name" value="DPS_1"/>
    <property type="match status" value="1"/>
</dbReference>
<sequence>MTTVLNKQLANWIVTEIKLRNYHWHVRGPQFFTLHSKFEELYGEAAGHIDELAERVRALGDDAVPTLAEALKQASVREEAATRTAEQMVSSVVSDFRLMIEELQLGISYAESVGDEATGDLLLDILAGLQKHVWMLSAFLGE</sequence>
<dbReference type="Gene3D" id="1.20.1260.10">
    <property type="match status" value="1"/>
</dbReference>
<dbReference type="PRINTS" id="PR01346">
    <property type="entry name" value="HELNAPAPROT"/>
</dbReference>
<dbReference type="CDD" id="cd01043">
    <property type="entry name" value="DPS"/>
    <property type="match status" value="1"/>
</dbReference>
<dbReference type="InterPro" id="IPR009078">
    <property type="entry name" value="Ferritin-like_SF"/>
</dbReference>
<gene>
    <name evidence="4" type="ORF">H7B90_26755</name>
</gene>
<name>A0A841UAP5_9BACL</name>
<reference evidence="4 5" key="1">
    <citation type="submission" date="2020-08" db="EMBL/GenBank/DDBJ databases">
        <title>Cohnella phylogeny.</title>
        <authorList>
            <person name="Dunlap C."/>
        </authorList>
    </citation>
    <scope>NUCLEOTIDE SEQUENCE [LARGE SCALE GENOMIC DNA]</scope>
    <source>
        <strain evidence="4 5">DSM 25239</strain>
    </source>
</reference>